<organism evidence="2 3">
    <name type="scientific">Candidatus Scatousia excrementipullorum</name>
    <dbReference type="NCBI Taxonomy" id="2840936"/>
    <lineage>
        <taxon>Bacteria</taxon>
        <taxon>Candidatus Scatousia</taxon>
    </lineage>
</organism>
<reference evidence="2" key="2">
    <citation type="journal article" date="2021" name="PeerJ">
        <title>Extensive microbial diversity within the chicken gut microbiome revealed by metagenomics and culture.</title>
        <authorList>
            <person name="Gilroy R."/>
            <person name="Ravi A."/>
            <person name="Getino M."/>
            <person name="Pursley I."/>
            <person name="Horton D.L."/>
            <person name="Alikhan N.F."/>
            <person name="Baker D."/>
            <person name="Gharbi K."/>
            <person name="Hall N."/>
            <person name="Watson M."/>
            <person name="Adriaenssens E.M."/>
            <person name="Foster-Nyarko E."/>
            <person name="Jarju S."/>
            <person name="Secka A."/>
            <person name="Antonio M."/>
            <person name="Oren A."/>
            <person name="Chaudhuri R.R."/>
            <person name="La Ragione R."/>
            <person name="Hildebrand F."/>
            <person name="Pallen M.J."/>
        </authorList>
    </citation>
    <scope>NUCLEOTIDE SEQUENCE</scope>
    <source>
        <strain evidence="2">10192</strain>
    </source>
</reference>
<evidence type="ECO:0000313" key="2">
    <source>
        <dbReference type="EMBL" id="MBO8431347.1"/>
    </source>
</evidence>
<comment type="caution">
    <text evidence="2">The sequence shown here is derived from an EMBL/GenBank/DDBJ whole genome shotgun (WGS) entry which is preliminary data.</text>
</comment>
<dbReference type="EMBL" id="JADIND010000183">
    <property type="protein sequence ID" value="MBO8431347.1"/>
    <property type="molecule type" value="Genomic_DNA"/>
</dbReference>
<name>A0A9D9H0T0_9BACT</name>
<proteinExistence type="predicted"/>
<accession>A0A9D9H0T0</accession>
<feature type="compositionally biased region" description="Polar residues" evidence="1">
    <location>
        <begin position="37"/>
        <end position="47"/>
    </location>
</feature>
<sequence length="126" mass="13968">MREINNNAAGLNKATYPVKPEQKKDSQPVAEPKDEQPTMTTAETLSKSPEAIIGRSQVIDAKSKALQLSEVEKDVNAMIKNPEIAKEYNKIFDLSLNVLTKKGDKEAYEKSALIADAYCKEFHDAV</sequence>
<feature type="compositionally biased region" description="Basic and acidic residues" evidence="1">
    <location>
        <begin position="20"/>
        <end position="36"/>
    </location>
</feature>
<reference evidence="2" key="1">
    <citation type="submission" date="2020-10" db="EMBL/GenBank/DDBJ databases">
        <authorList>
            <person name="Gilroy R."/>
        </authorList>
    </citation>
    <scope>NUCLEOTIDE SEQUENCE</scope>
    <source>
        <strain evidence="2">10192</strain>
    </source>
</reference>
<feature type="region of interest" description="Disordered" evidence="1">
    <location>
        <begin position="1"/>
        <end position="47"/>
    </location>
</feature>
<evidence type="ECO:0000256" key="1">
    <source>
        <dbReference type="SAM" id="MobiDB-lite"/>
    </source>
</evidence>
<dbReference type="AlphaFoldDB" id="A0A9D9H0T0"/>
<gene>
    <name evidence="2" type="ORF">IAC76_08175</name>
</gene>
<protein>
    <submittedName>
        <fullName evidence="2">Uncharacterized protein</fullName>
    </submittedName>
</protein>
<evidence type="ECO:0000313" key="3">
    <source>
        <dbReference type="Proteomes" id="UP000823632"/>
    </source>
</evidence>
<dbReference type="Proteomes" id="UP000823632">
    <property type="component" value="Unassembled WGS sequence"/>
</dbReference>